<dbReference type="OrthoDB" id="1164111at2759"/>
<organism evidence="16 17">
    <name type="scientific">Trichomonascus ciferrii</name>
    <dbReference type="NCBI Taxonomy" id="44093"/>
    <lineage>
        <taxon>Eukaryota</taxon>
        <taxon>Fungi</taxon>
        <taxon>Dikarya</taxon>
        <taxon>Ascomycota</taxon>
        <taxon>Saccharomycotina</taxon>
        <taxon>Dipodascomycetes</taxon>
        <taxon>Dipodascales</taxon>
        <taxon>Trichomonascaceae</taxon>
        <taxon>Trichomonascus</taxon>
        <taxon>Trichomonascus ciferrii complex</taxon>
    </lineage>
</organism>
<gene>
    <name evidence="16" type="ORF">TRICI_002940</name>
</gene>
<dbReference type="VEuPathDB" id="FungiDB:TRICI_002940"/>
<dbReference type="InterPro" id="IPR036397">
    <property type="entry name" value="RNaseH_sf"/>
</dbReference>
<accession>A0A642V5H8</accession>
<evidence type="ECO:0000256" key="2">
    <source>
        <dbReference type="ARBA" id="ARBA00004123"/>
    </source>
</evidence>
<evidence type="ECO:0000256" key="7">
    <source>
        <dbReference type="ARBA" id="ARBA00022722"/>
    </source>
</evidence>
<keyword evidence="11" id="KW-0694">RNA-binding</keyword>
<evidence type="ECO:0000256" key="14">
    <source>
        <dbReference type="ARBA" id="ARBA00023242"/>
    </source>
</evidence>
<keyword evidence="13" id="KW-0804">Transcription</keyword>
<keyword evidence="8" id="KW-0479">Metal-binding</keyword>
<evidence type="ECO:0000256" key="15">
    <source>
        <dbReference type="SAM" id="MobiDB-lite"/>
    </source>
</evidence>
<dbReference type="GO" id="GO:0003723">
    <property type="term" value="F:RNA binding"/>
    <property type="evidence" value="ECO:0007669"/>
    <property type="project" value="UniProtKB-KW"/>
</dbReference>
<evidence type="ECO:0000256" key="11">
    <source>
        <dbReference type="ARBA" id="ARBA00022884"/>
    </source>
</evidence>
<dbReference type="EMBL" id="SWFS01000202">
    <property type="protein sequence ID" value="KAA8914343.1"/>
    <property type="molecule type" value="Genomic_DNA"/>
</dbReference>
<dbReference type="PANTHER" id="PTHR10797">
    <property type="entry name" value="CCR4-NOT TRANSCRIPTION COMPLEX SUBUNIT"/>
    <property type="match status" value="1"/>
</dbReference>
<dbReference type="GO" id="GO:0005634">
    <property type="term" value="C:nucleus"/>
    <property type="evidence" value="ECO:0007669"/>
    <property type="project" value="UniProtKB-SubCell"/>
</dbReference>
<reference evidence="16" key="1">
    <citation type="journal article" date="2019" name="G3 (Bethesda)">
        <title>Genome Assemblies of Two Rare Opportunistic Yeast Pathogens: Diutina rugosa (syn. Candida rugosa) and Trichomonascus ciferrii (syn. Candida ciferrii).</title>
        <authorList>
            <person name="Mixao V."/>
            <person name="Saus E."/>
            <person name="Hansen A.P."/>
            <person name="Lass-Florl C."/>
            <person name="Gabaldon T."/>
        </authorList>
    </citation>
    <scope>NUCLEOTIDE SEQUENCE</scope>
    <source>
        <strain evidence="16">CBS 4856</strain>
    </source>
</reference>
<dbReference type="GO" id="GO:0005737">
    <property type="term" value="C:cytoplasm"/>
    <property type="evidence" value="ECO:0007669"/>
    <property type="project" value="UniProtKB-SubCell"/>
</dbReference>
<comment type="subcellular location">
    <subcellularLocation>
        <location evidence="3">Cytoplasm</location>
    </subcellularLocation>
    <subcellularLocation>
        <location evidence="2">Nucleus</location>
    </subcellularLocation>
</comment>
<keyword evidence="9" id="KW-0378">Hydrolase</keyword>
<evidence type="ECO:0000256" key="10">
    <source>
        <dbReference type="ARBA" id="ARBA00022839"/>
    </source>
</evidence>
<evidence type="ECO:0000313" key="16">
    <source>
        <dbReference type="EMBL" id="KAA8914343.1"/>
    </source>
</evidence>
<dbReference type="AlphaFoldDB" id="A0A642V5H8"/>
<evidence type="ECO:0000256" key="6">
    <source>
        <dbReference type="ARBA" id="ARBA00022490"/>
    </source>
</evidence>
<dbReference type="GO" id="GO:0030014">
    <property type="term" value="C:CCR4-NOT complex"/>
    <property type="evidence" value="ECO:0007669"/>
    <property type="project" value="InterPro"/>
</dbReference>
<dbReference type="InterPro" id="IPR006941">
    <property type="entry name" value="RNase_CAF1"/>
</dbReference>
<sequence length="419" mass="45724">MRTSIPPTNRMAAGGGAPPPMMQQQAQPQPQQQGQGQQFMGNPAAAAAAAGYMNIHQGPNIQAQQQALQAAQVQAAQAQAVQAQYVGPPPPPPQGYMYQGGYGMPPGAGAMQGQPGMMPAAAGAPGLEPIRNVWRWNLEEQMGILRKLVERFNYIFIDCKFPGIVARPIGTFKSTSEYHYQTLRSNVDILEVIQIGITLTDEYGNQPPGGIATWQFNFKFDPSQDMASSEGIELLRQSGIDFMKHEMEGIDPFAFGELIFSSGFVLNDQVNWVTFHSGYDLGYLLSILLNKEVPVEERGFLKTLKKYFPNIYDVKYICKNGFNIAKSNLFEIADELNIRLPMIGMNGINQAGLDSLLTNGIFANLRQQHPDTILKLRGNLFGLGENIEENGTNTTSAAVHNQSAANLFQFGKMGGGASS</sequence>
<comment type="catalytic activity">
    <reaction evidence="1">
        <text>Exonucleolytic cleavage of poly(A) to 5'-AMP.</text>
        <dbReference type="EC" id="3.1.13.4"/>
    </reaction>
</comment>
<keyword evidence="10" id="KW-0269">Exonuclease</keyword>
<keyword evidence="6" id="KW-0963">Cytoplasm</keyword>
<dbReference type="GO" id="GO:0046872">
    <property type="term" value="F:metal ion binding"/>
    <property type="evidence" value="ECO:0007669"/>
    <property type="project" value="UniProtKB-KW"/>
</dbReference>
<dbReference type="SUPFAM" id="SSF53098">
    <property type="entry name" value="Ribonuclease H-like"/>
    <property type="match status" value="1"/>
</dbReference>
<comment type="caution">
    <text evidence="16">The sequence shown here is derived from an EMBL/GenBank/DDBJ whole genome shotgun (WGS) entry which is preliminary data.</text>
</comment>
<protein>
    <recommendedName>
        <fullName evidence="5">poly(A)-specific ribonuclease</fullName>
        <ecNumber evidence="5">3.1.13.4</ecNumber>
    </recommendedName>
</protein>
<evidence type="ECO:0000256" key="13">
    <source>
        <dbReference type="ARBA" id="ARBA00023163"/>
    </source>
</evidence>
<keyword evidence="7" id="KW-0540">Nuclease</keyword>
<evidence type="ECO:0000256" key="1">
    <source>
        <dbReference type="ARBA" id="ARBA00001663"/>
    </source>
</evidence>
<evidence type="ECO:0000256" key="3">
    <source>
        <dbReference type="ARBA" id="ARBA00004496"/>
    </source>
</evidence>
<name>A0A642V5H8_9ASCO</name>
<proteinExistence type="inferred from homology"/>
<dbReference type="EC" id="3.1.13.4" evidence="5"/>
<dbReference type="Pfam" id="PF04857">
    <property type="entry name" value="CAF1"/>
    <property type="match status" value="2"/>
</dbReference>
<feature type="compositionally biased region" description="Low complexity" evidence="15">
    <location>
        <begin position="22"/>
        <end position="43"/>
    </location>
</feature>
<evidence type="ECO:0000256" key="5">
    <source>
        <dbReference type="ARBA" id="ARBA00012161"/>
    </source>
</evidence>
<dbReference type="Proteomes" id="UP000761534">
    <property type="component" value="Unassembled WGS sequence"/>
</dbReference>
<evidence type="ECO:0000256" key="4">
    <source>
        <dbReference type="ARBA" id="ARBA00008372"/>
    </source>
</evidence>
<dbReference type="GO" id="GO:0004535">
    <property type="term" value="F:poly(A)-specific ribonuclease activity"/>
    <property type="evidence" value="ECO:0007669"/>
    <property type="project" value="UniProtKB-EC"/>
</dbReference>
<evidence type="ECO:0000256" key="9">
    <source>
        <dbReference type="ARBA" id="ARBA00022801"/>
    </source>
</evidence>
<evidence type="ECO:0000256" key="12">
    <source>
        <dbReference type="ARBA" id="ARBA00023015"/>
    </source>
</evidence>
<keyword evidence="14" id="KW-0539">Nucleus</keyword>
<dbReference type="InterPro" id="IPR039637">
    <property type="entry name" value="CNOT7/CNOT8/Pop2"/>
</dbReference>
<dbReference type="InterPro" id="IPR012337">
    <property type="entry name" value="RNaseH-like_sf"/>
</dbReference>
<dbReference type="Gene3D" id="3.30.420.10">
    <property type="entry name" value="Ribonuclease H-like superfamily/Ribonuclease H"/>
    <property type="match status" value="1"/>
</dbReference>
<comment type="similarity">
    <text evidence="4">Belongs to the CAF1 family.</text>
</comment>
<evidence type="ECO:0000313" key="17">
    <source>
        <dbReference type="Proteomes" id="UP000761534"/>
    </source>
</evidence>
<evidence type="ECO:0000256" key="8">
    <source>
        <dbReference type="ARBA" id="ARBA00022723"/>
    </source>
</evidence>
<feature type="region of interest" description="Disordered" evidence="15">
    <location>
        <begin position="1"/>
        <end position="43"/>
    </location>
</feature>
<keyword evidence="17" id="KW-1185">Reference proteome</keyword>
<keyword evidence="12" id="KW-0805">Transcription regulation</keyword>